<dbReference type="AlphaFoldDB" id="G0EEZ5"/>
<dbReference type="RefSeq" id="WP_014025786.1">
    <property type="nucleotide sequence ID" value="NC_015931.1"/>
</dbReference>
<keyword evidence="8" id="KW-0460">Magnesium</keyword>
<gene>
    <name evidence="10" type="primary">purP</name>
    <name evidence="13" type="ordered locus">Pyrfu_0237</name>
</gene>
<comment type="cofactor">
    <cofactor evidence="2">
        <name>Mg(2+)</name>
        <dbReference type="ChEBI" id="CHEBI:18420"/>
    </cofactor>
</comment>
<dbReference type="OrthoDB" id="14832at2157"/>
<sequence>MSIGSRIVSGYDPERICIAVIGSHSALQILAGAKREGLCTVLLVREDLAPLYERFPWLYDYMLKLRSWSEIASGTIVEKLRSLNAILVPHAGLVEYVGVERAEKLEVPIHGNRGLFRIEADQHSKMRLLVDAGIPTPRVYGSPEEVDGLVIVKMPGAKGGRGYFLASSPEEVRRGLERAVREGLIRDPREAIIQEYVVGVPAYYHYYASRLYRRVELTGMDIRYESNVDGLRRLPPRFAESLEPSFVVVGNIPMVLRERLLLKVLEYGEAFARTVEQATGLPMMGPYSLESIVTPSLEIRVFEFSGRIVAGTNLYTGMGSPYTWLYWDEPMWPGRRIAREVREAALQGRLEEVVT</sequence>
<dbReference type="HOGENOM" id="CLU_065084_0_0_2"/>
<protein>
    <recommendedName>
        <fullName evidence="10">5-formaminoimidazole-4-carboxamide-1-(beta)-D-ribofuranosyl 5'-monophosphate synthetase</fullName>
        <ecNumber evidence="10">6.3.4.23</ecNumber>
    </recommendedName>
    <alternativeName>
        <fullName evidence="10">5-aminoimidazole-4-carboxamide-1-beta-D-ribofuranosyl 5'-monophosphate--formate ligase</fullName>
    </alternativeName>
</protein>
<evidence type="ECO:0000313" key="14">
    <source>
        <dbReference type="Proteomes" id="UP000001037"/>
    </source>
</evidence>
<name>G0EEZ5_PYRF1</name>
<dbReference type="Gene3D" id="3.30.1490.20">
    <property type="entry name" value="ATP-grasp fold, A domain"/>
    <property type="match status" value="1"/>
</dbReference>
<feature type="binding site" evidence="10">
    <location>
        <position position="225"/>
    </location>
    <ligand>
        <name>ATP</name>
        <dbReference type="ChEBI" id="CHEBI:30616"/>
    </ligand>
</feature>
<keyword evidence="7 10" id="KW-0067">ATP-binding</keyword>
<dbReference type="InterPro" id="IPR009720">
    <property type="entry name" value="IMP_biosynth_PurP_C"/>
</dbReference>
<dbReference type="InterPro" id="IPR023656">
    <property type="entry name" value="IMP_biosynth_PurP"/>
</dbReference>
<dbReference type="UniPathway" id="UPA00074">
    <property type="reaction ID" value="UER00134"/>
</dbReference>
<keyword evidence="3 10" id="KW-0436">Ligase</keyword>
<keyword evidence="6 10" id="KW-0658">Purine biosynthesis</keyword>
<evidence type="ECO:0000256" key="6">
    <source>
        <dbReference type="ARBA" id="ARBA00022755"/>
    </source>
</evidence>
<dbReference type="PANTHER" id="PTHR38147:SF2">
    <property type="entry name" value="5-FORMAMINOIMIDAZOLE-4-CARBOXAMIDE-1-(BETA)-D-RIBOFURANOSYL 5'-MONOPHOSPHATE SYNTHETASE"/>
    <property type="match status" value="1"/>
</dbReference>
<evidence type="ECO:0000256" key="10">
    <source>
        <dbReference type="HAMAP-Rule" id="MF_01163"/>
    </source>
</evidence>
<dbReference type="Pfam" id="PF06973">
    <property type="entry name" value="DUF1297"/>
    <property type="match status" value="1"/>
</dbReference>
<dbReference type="KEGG" id="pfm:Pyrfu_0237"/>
<evidence type="ECO:0000256" key="5">
    <source>
        <dbReference type="ARBA" id="ARBA00022741"/>
    </source>
</evidence>
<dbReference type="Proteomes" id="UP000001037">
    <property type="component" value="Chromosome"/>
</dbReference>
<evidence type="ECO:0000313" key="13">
    <source>
        <dbReference type="EMBL" id="AEM38109.1"/>
    </source>
</evidence>
<comment type="function">
    <text evidence="10">Catalyzes the ATP- and formate-dependent formylation of 5-aminoimidazole-4-carboxamide-1-beta-d-ribofuranosyl 5'-monophosphate (AICAR) to 5-formaminoimidazole-4-carboxamide-1-beta-d-ribofuranosyl 5'-monophosphate (FAICAR) in the absence of folates.</text>
</comment>
<feature type="binding site" evidence="10">
    <location>
        <position position="251"/>
    </location>
    <ligand>
        <name>5-amino-1-(5-phospho-beta-D-ribosyl)imidazole-4-carboxamide</name>
        <dbReference type="ChEBI" id="CHEBI:58475"/>
    </ligand>
</feature>
<evidence type="ECO:0000256" key="3">
    <source>
        <dbReference type="ARBA" id="ARBA00022598"/>
    </source>
</evidence>
<dbReference type="InParanoid" id="G0EEZ5"/>
<accession>G0EEZ5</accession>
<dbReference type="HAMAP" id="MF_01163">
    <property type="entry name" value="IMP_biosynth_PurP"/>
    <property type="match status" value="1"/>
</dbReference>
<comment type="similarity">
    <text evidence="10">Belongs to the phosphohexose mutase family.</text>
</comment>
<dbReference type="PANTHER" id="PTHR38147">
    <property type="entry name" value="5-FORMAMINOIMIDAZOLE-4-CARBOXAMIDE-1-(BETA)-D-RIBOFURANOSYL 5'-MONOPHOSPHATE SYNTHETASE-RELATED"/>
    <property type="match status" value="1"/>
</dbReference>
<feature type="domain" description="IMP biosynthesis enzyme PurP N-terminal" evidence="11">
    <location>
        <begin position="18"/>
        <end position="140"/>
    </location>
</feature>
<dbReference type="InterPro" id="IPR016185">
    <property type="entry name" value="PreATP-grasp_dom_sf"/>
</dbReference>
<comment type="pathway">
    <text evidence="10">Purine metabolism; IMP biosynthesis via de novo pathway; 5-formamido-1-(5-phospho-D-ribosyl)imidazole-4-carboxamide from 5-amino-1-(5-phospho-D-ribosyl)imidazole-4-carboxamide (formate route): step 1/1.</text>
</comment>
<dbReference type="STRING" id="694429.Pyrfu_0237"/>
<dbReference type="eggNOG" id="arCOG04346">
    <property type="taxonomic scope" value="Archaea"/>
</dbReference>
<keyword evidence="4" id="KW-0479">Metal-binding</keyword>
<dbReference type="SUPFAM" id="SSF56059">
    <property type="entry name" value="Glutathione synthetase ATP-binding domain-like"/>
    <property type="match status" value="1"/>
</dbReference>
<evidence type="ECO:0000256" key="4">
    <source>
        <dbReference type="ARBA" id="ARBA00022723"/>
    </source>
</evidence>
<dbReference type="Gene3D" id="3.30.470.20">
    <property type="entry name" value="ATP-grasp fold, B domain"/>
    <property type="match status" value="1"/>
</dbReference>
<feature type="domain" description="IMP biosynthesis enzyme PurP C-terminal" evidence="12">
    <location>
        <begin position="172"/>
        <end position="355"/>
    </location>
</feature>
<evidence type="ECO:0000256" key="9">
    <source>
        <dbReference type="ARBA" id="ARBA00023211"/>
    </source>
</evidence>
<comment type="catalytic activity">
    <reaction evidence="10">
        <text>5-amino-1-(5-phospho-beta-D-ribosyl)imidazole-4-carboxamide + formate + ATP = 5-formamido-1-(5-phospho-D-ribosyl)imidazole-4-carboxamide + ADP + phosphate</text>
        <dbReference type="Rhea" id="RHEA:24836"/>
        <dbReference type="ChEBI" id="CHEBI:15740"/>
        <dbReference type="ChEBI" id="CHEBI:30616"/>
        <dbReference type="ChEBI" id="CHEBI:43474"/>
        <dbReference type="ChEBI" id="CHEBI:58467"/>
        <dbReference type="ChEBI" id="CHEBI:58475"/>
        <dbReference type="ChEBI" id="CHEBI:456216"/>
        <dbReference type="EC" id="6.3.4.23"/>
    </reaction>
</comment>
<dbReference type="InterPro" id="IPR013815">
    <property type="entry name" value="ATP_grasp_subdomain_1"/>
</dbReference>
<dbReference type="EMBL" id="CP002838">
    <property type="protein sequence ID" value="AEM38109.1"/>
    <property type="molecule type" value="Genomic_DNA"/>
</dbReference>
<dbReference type="EC" id="6.3.4.23" evidence="10"/>
<evidence type="ECO:0000259" key="11">
    <source>
        <dbReference type="Pfam" id="PF06849"/>
    </source>
</evidence>
<evidence type="ECO:0000256" key="7">
    <source>
        <dbReference type="ARBA" id="ARBA00022840"/>
    </source>
</evidence>
<dbReference type="GO" id="GO:0005524">
    <property type="term" value="F:ATP binding"/>
    <property type="evidence" value="ECO:0007669"/>
    <property type="project" value="UniProtKB-KW"/>
</dbReference>
<evidence type="ECO:0000256" key="1">
    <source>
        <dbReference type="ARBA" id="ARBA00001936"/>
    </source>
</evidence>
<dbReference type="Pfam" id="PF06849">
    <property type="entry name" value="DUF1246"/>
    <property type="match status" value="1"/>
</dbReference>
<dbReference type="GO" id="GO:0006189">
    <property type="term" value="P:'de novo' IMP biosynthetic process"/>
    <property type="evidence" value="ECO:0007669"/>
    <property type="project" value="UniProtKB-UniRule"/>
</dbReference>
<dbReference type="GO" id="GO:0000287">
    <property type="term" value="F:magnesium ion binding"/>
    <property type="evidence" value="ECO:0007669"/>
    <property type="project" value="InterPro"/>
</dbReference>
<dbReference type="PIRSF" id="PIRSF004602">
    <property type="entry name" value="ATPgrasp_PurP"/>
    <property type="match status" value="1"/>
</dbReference>
<evidence type="ECO:0000256" key="8">
    <source>
        <dbReference type="ARBA" id="ARBA00022842"/>
    </source>
</evidence>
<comment type="caution">
    <text evidence="10">Lacks conserved residue(s) required for the propagation of feature annotation.</text>
</comment>
<keyword evidence="5 10" id="KW-0547">Nucleotide-binding</keyword>
<organism evidence="13 14">
    <name type="scientific">Pyrolobus fumarii (strain DSM 11204 / 1A)</name>
    <dbReference type="NCBI Taxonomy" id="694429"/>
    <lineage>
        <taxon>Archaea</taxon>
        <taxon>Thermoproteota</taxon>
        <taxon>Thermoprotei</taxon>
        <taxon>Desulfurococcales</taxon>
        <taxon>Pyrodictiaceae</taxon>
        <taxon>Pyrolobus</taxon>
    </lineage>
</organism>
<feature type="binding site" evidence="10">
    <location>
        <position position="24"/>
    </location>
    <ligand>
        <name>5-amino-1-(5-phospho-beta-D-ribosyl)imidazole-4-carboxamide</name>
        <dbReference type="ChEBI" id="CHEBI:58475"/>
    </ligand>
</feature>
<keyword evidence="9" id="KW-0464">Manganese</keyword>
<keyword evidence="14" id="KW-1185">Reference proteome</keyword>
<dbReference type="SUPFAM" id="SSF52440">
    <property type="entry name" value="PreATP-grasp domain"/>
    <property type="match status" value="1"/>
</dbReference>
<dbReference type="Gene3D" id="3.40.50.20">
    <property type="match status" value="1"/>
</dbReference>
<dbReference type="GO" id="GO:0016879">
    <property type="term" value="F:ligase activity, forming carbon-nitrogen bonds"/>
    <property type="evidence" value="ECO:0007669"/>
    <property type="project" value="UniProtKB-UniRule"/>
</dbReference>
<evidence type="ECO:0000256" key="2">
    <source>
        <dbReference type="ARBA" id="ARBA00001946"/>
    </source>
</evidence>
<dbReference type="InterPro" id="IPR010672">
    <property type="entry name" value="IMP_biosynth_PurP_N"/>
</dbReference>
<evidence type="ECO:0000259" key="12">
    <source>
        <dbReference type="Pfam" id="PF06973"/>
    </source>
</evidence>
<reference evidence="13 14" key="1">
    <citation type="journal article" date="2011" name="Stand. Genomic Sci.">
        <title>Complete genome sequence of the hyperthermophilic chemolithoautotroph Pyrolobus fumarii type strain (1A).</title>
        <authorList>
            <person name="Anderson I."/>
            <person name="Goker M."/>
            <person name="Nolan M."/>
            <person name="Lucas S."/>
            <person name="Hammon N."/>
            <person name="Deshpande S."/>
            <person name="Cheng J.F."/>
            <person name="Tapia R."/>
            <person name="Han C."/>
            <person name="Goodwin L."/>
            <person name="Pitluck S."/>
            <person name="Huntemann M."/>
            <person name="Liolios K."/>
            <person name="Ivanova N."/>
            <person name="Pagani I."/>
            <person name="Mavromatis K."/>
            <person name="Ovchinikova G."/>
            <person name="Pati A."/>
            <person name="Chen A."/>
            <person name="Palaniappan K."/>
            <person name="Land M."/>
            <person name="Hauser L."/>
            <person name="Brambilla E.M."/>
            <person name="Huber H."/>
            <person name="Yasawong M."/>
            <person name="Rohde M."/>
            <person name="Spring S."/>
            <person name="Abt B."/>
            <person name="Sikorski J."/>
            <person name="Wirth R."/>
            <person name="Detter J.C."/>
            <person name="Woyke T."/>
            <person name="Bristow J."/>
            <person name="Eisen J.A."/>
            <person name="Markowitz V."/>
            <person name="Hugenholtz P."/>
            <person name="Kyrpides N.C."/>
            <person name="Klenk H.P."/>
            <person name="Lapidus A."/>
        </authorList>
    </citation>
    <scope>NUCLEOTIDE SEQUENCE [LARGE SCALE GENOMIC DNA]</scope>
    <source>
        <strain evidence="14">DSM 11204 / 1A</strain>
    </source>
</reference>
<comment type="cofactor">
    <cofactor evidence="1">
        <name>Mn(2+)</name>
        <dbReference type="ChEBI" id="CHEBI:29035"/>
    </cofactor>
</comment>
<dbReference type="GeneID" id="11139877"/>
<proteinExistence type="inferred from homology"/>